<evidence type="ECO:0000256" key="3">
    <source>
        <dbReference type="ARBA" id="ARBA00022448"/>
    </source>
</evidence>
<evidence type="ECO:0000256" key="9">
    <source>
        <dbReference type="ARBA" id="ARBA00022989"/>
    </source>
</evidence>
<evidence type="ECO:0000259" key="14">
    <source>
        <dbReference type="Pfam" id="PF01292"/>
    </source>
</evidence>
<comment type="subcellular location">
    <subcellularLocation>
        <location evidence="2">Cell membrane</location>
        <topology evidence="2">Multi-pass membrane protein</topology>
    </subcellularLocation>
</comment>
<keyword evidence="8" id="KW-0249">Electron transport</keyword>
<sequence length="208" mass="22607">MSGMVSTKTRYDAVAIALHWLTVLAILSLLAMGWIMTSVPPGSATQFMLFQLHKSVGITVLALTVLRLGWRLAHKAPALPDTMPPLEKLAAHLGHVGLYFLLFAMPLTGWALVSTSPFNIPTVLYGLVPFPHLVFPAALGSKAALNADFVNAHFIGVWLIVGLVAVHAAAALRHHFVLRDTVLTRMLPRFGPSRPGVAEPRFRHGESR</sequence>
<comment type="cofactor">
    <cofactor evidence="1">
        <name>heme b</name>
        <dbReference type="ChEBI" id="CHEBI:60344"/>
    </cofactor>
</comment>
<evidence type="ECO:0000256" key="2">
    <source>
        <dbReference type="ARBA" id="ARBA00004651"/>
    </source>
</evidence>
<evidence type="ECO:0000313" key="16">
    <source>
        <dbReference type="Proteomes" id="UP000186406"/>
    </source>
</evidence>
<keyword evidence="16" id="KW-1185">Reference proteome</keyword>
<evidence type="ECO:0000256" key="10">
    <source>
        <dbReference type="ARBA" id="ARBA00023004"/>
    </source>
</evidence>
<dbReference type="GO" id="GO:0005886">
    <property type="term" value="C:plasma membrane"/>
    <property type="evidence" value="ECO:0007669"/>
    <property type="project" value="UniProtKB-SubCell"/>
</dbReference>
<keyword evidence="11 13" id="KW-0472">Membrane</keyword>
<feature type="transmembrane region" description="Helical" evidence="13">
    <location>
        <begin position="89"/>
        <end position="112"/>
    </location>
</feature>
<reference evidence="15 16" key="1">
    <citation type="submission" date="2016-12" db="EMBL/GenBank/DDBJ databases">
        <authorList>
            <person name="Song W.-J."/>
            <person name="Kurnit D.M."/>
        </authorList>
    </citation>
    <scope>NUCLEOTIDE SEQUENCE [LARGE SCALE GENOMIC DNA]</scope>
    <source>
        <strain evidence="15 16">DSM 19599</strain>
    </source>
</reference>
<dbReference type="InterPro" id="IPR016174">
    <property type="entry name" value="Di-haem_cyt_TM"/>
</dbReference>
<dbReference type="SUPFAM" id="SSF81342">
    <property type="entry name" value="Transmembrane di-heme cytochromes"/>
    <property type="match status" value="1"/>
</dbReference>
<gene>
    <name evidence="15" type="ORF">SAMN02745172_01844</name>
</gene>
<evidence type="ECO:0000256" key="11">
    <source>
        <dbReference type="ARBA" id="ARBA00023136"/>
    </source>
</evidence>
<evidence type="ECO:0000256" key="8">
    <source>
        <dbReference type="ARBA" id="ARBA00022982"/>
    </source>
</evidence>
<accession>A0A1M7ZIK4</accession>
<proteinExistence type="inferred from homology"/>
<evidence type="ECO:0000256" key="12">
    <source>
        <dbReference type="ARBA" id="ARBA00037975"/>
    </source>
</evidence>
<evidence type="ECO:0000256" key="7">
    <source>
        <dbReference type="ARBA" id="ARBA00022723"/>
    </source>
</evidence>
<organism evidence="15 16">
    <name type="scientific">Pseudoxanthobacter soli DSM 19599</name>
    <dbReference type="NCBI Taxonomy" id="1123029"/>
    <lineage>
        <taxon>Bacteria</taxon>
        <taxon>Pseudomonadati</taxon>
        <taxon>Pseudomonadota</taxon>
        <taxon>Alphaproteobacteria</taxon>
        <taxon>Hyphomicrobiales</taxon>
        <taxon>Segnochrobactraceae</taxon>
        <taxon>Pseudoxanthobacter</taxon>
    </lineage>
</organism>
<dbReference type="OrthoDB" id="1247465at2"/>
<keyword evidence="3" id="KW-0813">Transport</keyword>
<evidence type="ECO:0000256" key="6">
    <source>
        <dbReference type="ARBA" id="ARBA00022692"/>
    </source>
</evidence>
<evidence type="ECO:0000256" key="4">
    <source>
        <dbReference type="ARBA" id="ARBA00022475"/>
    </source>
</evidence>
<feature type="transmembrane region" description="Helical" evidence="13">
    <location>
        <begin position="118"/>
        <end position="140"/>
    </location>
</feature>
<dbReference type="GO" id="GO:0022904">
    <property type="term" value="P:respiratory electron transport chain"/>
    <property type="evidence" value="ECO:0007669"/>
    <property type="project" value="InterPro"/>
</dbReference>
<evidence type="ECO:0000313" key="15">
    <source>
        <dbReference type="EMBL" id="SHO64735.1"/>
    </source>
</evidence>
<keyword evidence="10" id="KW-0408">Iron</keyword>
<protein>
    <submittedName>
        <fullName evidence="15">Cytochrome b561</fullName>
    </submittedName>
</protein>
<dbReference type="AlphaFoldDB" id="A0A1M7ZIK4"/>
<dbReference type="Pfam" id="PF01292">
    <property type="entry name" value="Ni_hydr_CYTB"/>
    <property type="match status" value="1"/>
</dbReference>
<name>A0A1M7ZIK4_9HYPH</name>
<dbReference type="EMBL" id="FRXO01000003">
    <property type="protein sequence ID" value="SHO64735.1"/>
    <property type="molecule type" value="Genomic_DNA"/>
</dbReference>
<comment type="similarity">
    <text evidence="12">Belongs to the cytochrome b561 family.</text>
</comment>
<dbReference type="GO" id="GO:0009055">
    <property type="term" value="F:electron transfer activity"/>
    <property type="evidence" value="ECO:0007669"/>
    <property type="project" value="InterPro"/>
</dbReference>
<evidence type="ECO:0000256" key="13">
    <source>
        <dbReference type="SAM" id="Phobius"/>
    </source>
</evidence>
<dbReference type="Proteomes" id="UP000186406">
    <property type="component" value="Unassembled WGS sequence"/>
</dbReference>
<dbReference type="PANTHER" id="PTHR30529">
    <property type="entry name" value="CYTOCHROME B561"/>
    <property type="match status" value="1"/>
</dbReference>
<feature type="domain" description="Cytochrome b561 bacterial/Ni-hydrogenase" evidence="14">
    <location>
        <begin position="10"/>
        <end position="188"/>
    </location>
</feature>
<dbReference type="GO" id="GO:0046872">
    <property type="term" value="F:metal ion binding"/>
    <property type="evidence" value="ECO:0007669"/>
    <property type="project" value="UniProtKB-KW"/>
</dbReference>
<feature type="transmembrane region" description="Helical" evidence="13">
    <location>
        <begin position="152"/>
        <end position="172"/>
    </location>
</feature>
<keyword evidence="9 13" id="KW-1133">Transmembrane helix</keyword>
<dbReference type="Gene3D" id="1.20.950.20">
    <property type="entry name" value="Transmembrane di-heme cytochromes, Chain C"/>
    <property type="match status" value="1"/>
</dbReference>
<evidence type="ECO:0000256" key="5">
    <source>
        <dbReference type="ARBA" id="ARBA00022617"/>
    </source>
</evidence>
<keyword evidence="6 13" id="KW-0812">Transmembrane</keyword>
<evidence type="ECO:0000256" key="1">
    <source>
        <dbReference type="ARBA" id="ARBA00001970"/>
    </source>
</evidence>
<dbReference type="PANTHER" id="PTHR30529:SF1">
    <property type="entry name" value="CYTOCHROME B561 HOMOLOG 2"/>
    <property type="match status" value="1"/>
</dbReference>
<keyword evidence="7" id="KW-0479">Metal-binding</keyword>
<keyword evidence="5" id="KW-0349">Heme</keyword>
<keyword evidence="4" id="KW-1003">Cell membrane</keyword>
<feature type="transmembrane region" description="Helical" evidence="13">
    <location>
        <begin position="12"/>
        <end position="36"/>
    </location>
</feature>
<dbReference type="STRING" id="1123029.SAMN02745172_01844"/>
<dbReference type="GO" id="GO:0020037">
    <property type="term" value="F:heme binding"/>
    <property type="evidence" value="ECO:0007669"/>
    <property type="project" value="TreeGrafter"/>
</dbReference>
<dbReference type="InterPro" id="IPR011577">
    <property type="entry name" value="Cyt_b561_bac/Ni-Hgenase"/>
</dbReference>
<dbReference type="InterPro" id="IPR052168">
    <property type="entry name" value="Cytochrome_b561_oxidase"/>
</dbReference>